<gene>
    <name evidence="1" type="ORF">DSM19430T_23660</name>
</gene>
<keyword evidence="2" id="KW-1185">Reference proteome</keyword>
<dbReference type="EMBL" id="BLVP01000009">
    <property type="protein sequence ID" value="GFM37682.1"/>
    <property type="molecule type" value="Genomic_DNA"/>
</dbReference>
<evidence type="ECO:0008006" key="3">
    <source>
        <dbReference type="Google" id="ProtNLM"/>
    </source>
</evidence>
<proteinExistence type="predicted"/>
<dbReference type="InterPro" id="IPR009752">
    <property type="entry name" value="Phage_Mu_GpJ"/>
</dbReference>
<protein>
    <recommendedName>
        <fullName evidence="3">Mu-like prophage protein gp36</fullName>
    </recommendedName>
</protein>
<name>A0A7J0BWZ0_9BACT</name>
<organism evidence="1 2">
    <name type="scientific">Desulfovibrio psychrotolerans</name>
    <dbReference type="NCBI Taxonomy" id="415242"/>
    <lineage>
        <taxon>Bacteria</taxon>
        <taxon>Pseudomonadati</taxon>
        <taxon>Thermodesulfobacteriota</taxon>
        <taxon>Desulfovibrionia</taxon>
        <taxon>Desulfovibrionales</taxon>
        <taxon>Desulfovibrionaceae</taxon>
        <taxon>Desulfovibrio</taxon>
    </lineage>
</organism>
<accession>A0A7J0BWZ0</accession>
<evidence type="ECO:0000313" key="1">
    <source>
        <dbReference type="EMBL" id="GFM37682.1"/>
    </source>
</evidence>
<reference evidence="1 2" key="1">
    <citation type="submission" date="2020-05" db="EMBL/GenBank/DDBJ databases">
        <title>Draft genome sequence of Desulfovibrio psychrotolerans JS1T.</title>
        <authorList>
            <person name="Ueno A."/>
            <person name="Tamazawa S."/>
            <person name="Tamamura S."/>
            <person name="Murakami T."/>
            <person name="Kiyama T."/>
            <person name="Inomata H."/>
            <person name="Amano Y."/>
            <person name="Miyakawa K."/>
            <person name="Tamaki H."/>
            <person name="Naganuma T."/>
            <person name="Kaneko K."/>
        </authorList>
    </citation>
    <scope>NUCLEOTIDE SEQUENCE [LARGE SCALE GENOMIC DNA]</scope>
    <source>
        <strain evidence="1 2">JS1</strain>
    </source>
</reference>
<comment type="caution">
    <text evidence="1">The sequence shown here is derived from an EMBL/GenBank/DDBJ whole genome shotgun (WGS) entry which is preliminary data.</text>
</comment>
<dbReference type="AlphaFoldDB" id="A0A7J0BWZ0"/>
<dbReference type="Pfam" id="PF07030">
    <property type="entry name" value="Phage_Mu_Gp36"/>
    <property type="match status" value="1"/>
</dbReference>
<sequence>MYATVDDMTARFGHQELLELTDTAMTGSADVTAVLTALGDATELVNGYVAARYRVPLHPVPDMARRWCCDIARFYLHKVAVPDAVKAGHDTALQGLREVARGVVQLQSAGLETTGATGGETVLSVGGRTFTNDSMKGF</sequence>
<evidence type="ECO:0000313" key="2">
    <source>
        <dbReference type="Proteomes" id="UP000503820"/>
    </source>
</evidence>
<dbReference type="Proteomes" id="UP000503820">
    <property type="component" value="Unassembled WGS sequence"/>
</dbReference>
<dbReference type="RefSeq" id="WP_174410322.1">
    <property type="nucleotide sequence ID" value="NZ_BLVP01000009.1"/>
</dbReference>